<sequence length="59" mass="6462">MNNEPTLSNSQTDWQRLDAMSDGSSRFCVISLIDIGSIDLCVLCVFVVRSTPSLLINVS</sequence>
<protein>
    <submittedName>
        <fullName evidence="1">Uncharacterized protein</fullName>
    </submittedName>
</protein>
<proteinExistence type="predicted"/>
<reference evidence="1 2" key="1">
    <citation type="submission" date="2018-09" db="EMBL/GenBank/DDBJ databases">
        <title>Evolutionary history of phycoerythrin pigmentation in the water bloom-forming cyanobacterium Microcystis aeruginosa.</title>
        <authorList>
            <person name="Tanabe Y."/>
            <person name="Tanabe Y."/>
            <person name="Yamaguchi H."/>
        </authorList>
    </citation>
    <scope>NUCLEOTIDE SEQUENCE [LARGE SCALE GENOMIC DNA]</scope>
    <source>
        <strain evidence="1 2">NIES-2519</strain>
    </source>
</reference>
<name>A0A5A5RGQ8_MICAE</name>
<organism evidence="1 2">
    <name type="scientific">Microcystis aeruginosa NIES-2519</name>
    <dbReference type="NCBI Taxonomy" id="2303981"/>
    <lineage>
        <taxon>Bacteria</taxon>
        <taxon>Bacillati</taxon>
        <taxon>Cyanobacteriota</taxon>
        <taxon>Cyanophyceae</taxon>
        <taxon>Oscillatoriophycideae</taxon>
        <taxon>Chroococcales</taxon>
        <taxon>Microcystaceae</taxon>
        <taxon>Microcystis</taxon>
    </lineage>
</organism>
<dbReference type="AlphaFoldDB" id="A0A5A5RGQ8"/>
<dbReference type="EMBL" id="BHVO01000093">
    <property type="protein sequence ID" value="GCA72292.1"/>
    <property type="molecule type" value="Genomic_DNA"/>
</dbReference>
<evidence type="ECO:0000313" key="2">
    <source>
        <dbReference type="Proteomes" id="UP000323569"/>
    </source>
</evidence>
<accession>A0A5A5RGQ8</accession>
<gene>
    <name evidence="1" type="ORF">MiYa_03842</name>
</gene>
<evidence type="ECO:0000313" key="1">
    <source>
        <dbReference type="EMBL" id="GCA72292.1"/>
    </source>
</evidence>
<comment type="caution">
    <text evidence="1">The sequence shown here is derived from an EMBL/GenBank/DDBJ whole genome shotgun (WGS) entry which is preliminary data.</text>
</comment>
<dbReference type="Proteomes" id="UP000323569">
    <property type="component" value="Unassembled WGS sequence"/>
</dbReference>